<name>A0A0L6JV28_9FIRM</name>
<evidence type="ECO:0000313" key="2">
    <source>
        <dbReference type="EMBL" id="KNY29272.1"/>
    </source>
</evidence>
<dbReference type="eggNOG" id="ENOG502Z9Q9">
    <property type="taxonomic scope" value="Bacteria"/>
</dbReference>
<dbReference type="STRING" id="398512.Bccel_4546"/>
<gene>
    <name evidence="2" type="ORF">Bccel_4546</name>
</gene>
<dbReference type="Proteomes" id="UP000036923">
    <property type="component" value="Unassembled WGS sequence"/>
</dbReference>
<dbReference type="RefSeq" id="WP_050753726.1">
    <property type="nucleotide sequence ID" value="NZ_JQKC01000001.1"/>
</dbReference>
<accession>A0A0L6JV28</accession>
<evidence type="ECO:0000256" key="1">
    <source>
        <dbReference type="SAM" id="SignalP"/>
    </source>
</evidence>
<comment type="caution">
    <text evidence="2">The sequence shown here is derived from an EMBL/GenBank/DDBJ whole genome shotgun (WGS) entry which is preliminary data.</text>
</comment>
<reference evidence="3" key="1">
    <citation type="submission" date="2015-07" db="EMBL/GenBank/DDBJ databases">
        <title>Near-Complete Genome Sequence of the Cellulolytic Bacterium Bacteroides (Pseudobacteroides) cellulosolvens ATCC 35603.</title>
        <authorList>
            <person name="Dassa B."/>
            <person name="Utturkar S.M."/>
            <person name="Klingeman D.M."/>
            <person name="Hurt R.A."/>
            <person name="Keller M."/>
            <person name="Xu J."/>
            <person name="Reddy Y.H.K."/>
            <person name="Borovok I."/>
            <person name="Grinberg I.R."/>
            <person name="Lamed R."/>
            <person name="Zhivin O."/>
            <person name="Bayer E.A."/>
            <person name="Brown S.D."/>
        </authorList>
    </citation>
    <scope>NUCLEOTIDE SEQUENCE [LARGE SCALE GENOMIC DNA]</scope>
    <source>
        <strain evidence="3">DSM 2933</strain>
    </source>
</reference>
<feature type="chain" id="PRO_5005565905" evidence="1">
    <location>
        <begin position="27"/>
        <end position="414"/>
    </location>
</feature>
<dbReference type="EMBL" id="LGTC01000001">
    <property type="protein sequence ID" value="KNY29272.1"/>
    <property type="molecule type" value="Genomic_DNA"/>
</dbReference>
<protein>
    <submittedName>
        <fullName evidence="2">Uncharacterized protein</fullName>
    </submittedName>
</protein>
<evidence type="ECO:0000313" key="3">
    <source>
        <dbReference type="Proteomes" id="UP000036923"/>
    </source>
</evidence>
<dbReference type="AlphaFoldDB" id="A0A0L6JV28"/>
<keyword evidence="3" id="KW-1185">Reference proteome</keyword>
<organism evidence="2 3">
    <name type="scientific">Pseudobacteroides cellulosolvens ATCC 35603 = DSM 2933</name>
    <dbReference type="NCBI Taxonomy" id="398512"/>
    <lineage>
        <taxon>Bacteria</taxon>
        <taxon>Bacillati</taxon>
        <taxon>Bacillota</taxon>
        <taxon>Clostridia</taxon>
        <taxon>Eubacteriales</taxon>
        <taxon>Oscillospiraceae</taxon>
        <taxon>Pseudobacteroides</taxon>
    </lineage>
</organism>
<sequence precursor="true">MSRNKTFFIAFCFSIGLIIFVSTAFADISSKSGYQQLKDSIKYTFKSMDKHLSSYTITTSTVIKDNSKLIMSSEEIKKQSKTANEEHNTYLNGNTQRQSFYYYNDKDTSISYDTSNDTYYLYENSGDYKKASVDPFGQPFSNELEKIFDLFIGNLKDCVTFENKPDGSKKFSGFISQSQIPALINALTSFEFRQEISSRTYDRIDTKYPHLKNDVYIKLVKGSATTDKNGLIEDVSASCIMVGKDFDGIAHDITAEITIKIHNINSTKVIKPDLAGKKIEKTSNEGNEVSNLTEKFEGTFKNDIVIHRDNKYEKIGERIVELARLDDTHFKGNYTEEYISGYEDYFESKESFDFDAILIGSSSSAKYTYLDSSSKERSGYINFDTINGKIFFSNNGSRYKDLSFDNDFYRVFDE</sequence>
<dbReference type="OrthoDB" id="2518519at2"/>
<proteinExistence type="predicted"/>
<feature type="signal peptide" evidence="1">
    <location>
        <begin position="1"/>
        <end position="26"/>
    </location>
</feature>
<keyword evidence="1" id="KW-0732">Signal</keyword>